<evidence type="ECO:0000256" key="3">
    <source>
        <dbReference type="ARBA" id="ARBA00022723"/>
    </source>
</evidence>
<dbReference type="Proteomes" id="UP000663852">
    <property type="component" value="Unassembled WGS sequence"/>
</dbReference>
<evidence type="ECO:0000256" key="6">
    <source>
        <dbReference type="PIRSR" id="PIRSR602403-1"/>
    </source>
</evidence>
<keyword evidence="10" id="KW-1185">Reference proteome</keyword>
<dbReference type="GO" id="GO:0008202">
    <property type="term" value="P:steroid metabolic process"/>
    <property type="evidence" value="ECO:0007669"/>
    <property type="project" value="UniProtKB-KW"/>
</dbReference>
<keyword evidence="5" id="KW-0443">Lipid metabolism</keyword>
<dbReference type="EMBL" id="CAJNOJ010000126">
    <property type="protein sequence ID" value="CAF1162989.1"/>
    <property type="molecule type" value="Genomic_DNA"/>
</dbReference>
<keyword evidence="7" id="KW-0812">Transmembrane</keyword>
<dbReference type="GO" id="GO:0020037">
    <property type="term" value="F:heme binding"/>
    <property type="evidence" value="ECO:0007669"/>
    <property type="project" value="InterPro"/>
</dbReference>
<dbReference type="OrthoDB" id="3945418at2759"/>
<evidence type="ECO:0000313" key="10">
    <source>
        <dbReference type="Proteomes" id="UP000663828"/>
    </source>
</evidence>
<dbReference type="GO" id="GO:0004497">
    <property type="term" value="F:monooxygenase activity"/>
    <property type="evidence" value="ECO:0007669"/>
    <property type="project" value="InterPro"/>
</dbReference>
<gene>
    <name evidence="9" type="ORF">EDS130_LOCUS23247</name>
    <name evidence="8" type="ORF">XAT740_LOCUS14784</name>
</gene>
<evidence type="ECO:0000256" key="1">
    <source>
        <dbReference type="ARBA" id="ARBA00010617"/>
    </source>
</evidence>
<dbReference type="PANTHER" id="PTHR24304">
    <property type="entry name" value="CYTOCHROME P450 FAMILY 7"/>
    <property type="match status" value="1"/>
</dbReference>
<organism evidence="8 10">
    <name type="scientific">Adineta ricciae</name>
    <name type="common">Rotifer</name>
    <dbReference type="NCBI Taxonomy" id="249248"/>
    <lineage>
        <taxon>Eukaryota</taxon>
        <taxon>Metazoa</taxon>
        <taxon>Spiralia</taxon>
        <taxon>Gnathifera</taxon>
        <taxon>Rotifera</taxon>
        <taxon>Eurotatoria</taxon>
        <taxon>Bdelloidea</taxon>
        <taxon>Adinetida</taxon>
        <taxon>Adinetidae</taxon>
        <taxon>Adineta</taxon>
    </lineage>
</organism>
<dbReference type="GO" id="GO:0005506">
    <property type="term" value="F:iron ion binding"/>
    <property type="evidence" value="ECO:0007669"/>
    <property type="project" value="InterPro"/>
</dbReference>
<dbReference type="PRINTS" id="PR00465">
    <property type="entry name" value="EP450IV"/>
</dbReference>
<evidence type="ECO:0008006" key="11">
    <source>
        <dbReference type="Google" id="ProtNLM"/>
    </source>
</evidence>
<sequence>MDVTWILLIIVLYLLAVVTFHMYVRYLSAQRHNFDPKYLPVIVEPWYCPFLGPALALMDLESAVNRWRARFGENFTVFILGKFVTVLTKYSDLKTYYHAPEEALSLGQAALVLLGSAFPESHFIKDHNSVPHIQRILTPRFLRQTAINIDQVIDDYFNLKNGQFWEEYGNGAVVDIFDFVYRFVLRTNSASFTSHRIYKNHVTEIIDLFTTLDADKSFINPFTHGIKTRLGIRSERDIAWEKWVNLFVPEIEHCVKMIEDNIQPKGIDFMYDTVKYAIEDMQRHGKTLTPRYIAFLIYGIFFPAQLNTYTTLAYVLLEWIRHGHDEIGHKLQEEIDSAPPPGELTIDYLNSLEYIQACIYEVIRTHTEFPIAFRYAAADVQLADGKFVPTGNLVITPVTRAHELYVDPYRFDPDRHLKPREEMKADPYKALPFGRGKHPCSGEKYVKMQIRVVLIRLAKLCTMEIMPESIDYEKIVNKKQLVGLSRPTKPVFVRITKQC</sequence>
<dbReference type="AlphaFoldDB" id="A0A814J3A6"/>
<feature type="transmembrane region" description="Helical" evidence="7">
    <location>
        <begin position="292"/>
        <end position="317"/>
    </location>
</feature>
<accession>A0A814J3A6</accession>
<dbReference type="InterPro" id="IPR036396">
    <property type="entry name" value="Cyt_P450_sf"/>
</dbReference>
<dbReference type="Pfam" id="PF00067">
    <property type="entry name" value="p450"/>
    <property type="match status" value="1"/>
</dbReference>
<feature type="binding site" description="axial binding residue" evidence="6">
    <location>
        <position position="440"/>
    </location>
    <ligand>
        <name>heme</name>
        <dbReference type="ChEBI" id="CHEBI:30413"/>
    </ligand>
    <ligandPart>
        <name>Fe</name>
        <dbReference type="ChEBI" id="CHEBI:18248"/>
    </ligandPart>
</feature>
<reference evidence="8" key="1">
    <citation type="submission" date="2021-02" db="EMBL/GenBank/DDBJ databases">
        <authorList>
            <person name="Nowell W R."/>
        </authorList>
    </citation>
    <scope>NUCLEOTIDE SEQUENCE</scope>
</reference>
<dbReference type="InterPro" id="IPR050529">
    <property type="entry name" value="CYP450_sterol_14alpha_dmase"/>
</dbReference>
<dbReference type="PRINTS" id="PR00385">
    <property type="entry name" value="P450"/>
</dbReference>
<dbReference type="InterPro" id="IPR001128">
    <property type="entry name" value="Cyt_P450"/>
</dbReference>
<evidence type="ECO:0000256" key="7">
    <source>
        <dbReference type="SAM" id="Phobius"/>
    </source>
</evidence>
<comment type="similarity">
    <text evidence="1">Belongs to the cytochrome P450 family.</text>
</comment>
<dbReference type="Proteomes" id="UP000663828">
    <property type="component" value="Unassembled WGS sequence"/>
</dbReference>
<evidence type="ECO:0000313" key="9">
    <source>
        <dbReference type="EMBL" id="CAF1162989.1"/>
    </source>
</evidence>
<dbReference type="EMBL" id="CAJNOR010000896">
    <property type="protein sequence ID" value="CAF1031707.1"/>
    <property type="molecule type" value="Genomic_DNA"/>
</dbReference>
<evidence type="ECO:0000256" key="5">
    <source>
        <dbReference type="ARBA" id="ARBA00023221"/>
    </source>
</evidence>
<comment type="caution">
    <text evidence="8">The sequence shown here is derived from an EMBL/GenBank/DDBJ whole genome shotgun (WGS) entry which is preliminary data.</text>
</comment>
<keyword evidence="2 6" id="KW-0349">Heme</keyword>
<dbReference type="GO" id="GO:0016705">
    <property type="term" value="F:oxidoreductase activity, acting on paired donors, with incorporation or reduction of molecular oxygen"/>
    <property type="evidence" value="ECO:0007669"/>
    <property type="project" value="InterPro"/>
</dbReference>
<evidence type="ECO:0000313" key="8">
    <source>
        <dbReference type="EMBL" id="CAF1031707.1"/>
    </source>
</evidence>
<name>A0A814J3A6_ADIRI</name>
<dbReference type="PANTHER" id="PTHR24304:SF2">
    <property type="entry name" value="24-HYDROXYCHOLESTEROL 7-ALPHA-HYDROXYLASE"/>
    <property type="match status" value="1"/>
</dbReference>
<keyword evidence="5" id="KW-0753">Steroid metabolism</keyword>
<keyword evidence="4 6" id="KW-0408">Iron</keyword>
<evidence type="ECO:0000256" key="4">
    <source>
        <dbReference type="ARBA" id="ARBA00023004"/>
    </source>
</evidence>
<keyword evidence="7" id="KW-1133">Transmembrane helix</keyword>
<proteinExistence type="inferred from homology"/>
<feature type="transmembrane region" description="Helical" evidence="7">
    <location>
        <begin position="6"/>
        <end position="24"/>
    </location>
</feature>
<protein>
    <recommendedName>
        <fullName evidence="11">Cytochrome P450</fullName>
    </recommendedName>
</protein>
<dbReference type="Gene3D" id="1.10.630.10">
    <property type="entry name" value="Cytochrome P450"/>
    <property type="match status" value="1"/>
</dbReference>
<dbReference type="SUPFAM" id="SSF48264">
    <property type="entry name" value="Cytochrome P450"/>
    <property type="match status" value="1"/>
</dbReference>
<evidence type="ECO:0000256" key="2">
    <source>
        <dbReference type="ARBA" id="ARBA00022617"/>
    </source>
</evidence>
<comment type="cofactor">
    <cofactor evidence="6">
        <name>heme</name>
        <dbReference type="ChEBI" id="CHEBI:30413"/>
    </cofactor>
</comment>
<dbReference type="InterPro" id="IPR002403">
    <property type="entry name" value="Cyt_P450_E_grp-IV"/>
</dbReference>
<keyword evidence="3 6" id="KW-0479">Metal-binding</keyword>
<keyword evidence="7" id="KW-0472">Membrane</keyword>